<evidence type="ECO:0000313" key="1">
    <source>
        <dbReference type="Proteomes" id="UP000050640"/>
    </source>
</evidence>
<dbReference type="Proteomes" id="UP000050640">
    <property type="component" value="Unplaced"/>
</dbReference>
<evidence type="ECO:0000313" key="2">
    <source>
        <dbReference type="WBParaSite" id="EEL_0000320201-mRNA-1"/>
    </source>
</evidence>
<organism evidence="1 2">
    <name type="scientific">Elaeophora elaphi</name>
    <dbReference type="NCBI Taxonomy" id="1147741"/>
    <lineage>
        <taxon>Eukaryota</taxon>
        <taxon>Metazoa</taxon>
        <taxon>Ecdysozoa</taxon>
        <taxon>Nematoda</taxon>
        <taxon>Chromadorea</taxon>
        <taxon>Rhabditida</taxon>
        <taxon>Spirurina</taxon>
        <taxon>Spiruromorpha</taxon>
        <taxon>Filarioidea</taxon>
        <taxon>Onchocercidae</taxon>
        <taxon>Elaeophora</taxon>
    </lineage>
</organism>
<reference evidence="2" key="1">
    <citation type="submission" date="2017-02" db="UniProtKB">
        <authorList>
            <consortium name="WormBaseParasite"/>
        </authorList>
    </citation>
    <scope>IDENTIFICATION</scope>
</reference>
<protein>
    <submittedName>
        <fullName evidence="2">Cysteine hydrolase</fullName>
    </submittedName>
</protein>
<keyword evidence="1" id="KW-1185">Reference proteome</keyword>
<proteinExistence type="predicted"/>
<sequence length="33" mass="4042">MKHILIKMDSSSFMVPRWKLAKFNHLDYEKFIS</sequence>
<accession>A0A0R3RNZ1</accession>
<dbReference type="AlphaFoldDB" id="A0A0R3RNZ1"/>
<dbReference type="WBParaSite" id="EEL_0000320201-mRNA-1">
    <property type="protein sequence ID" value="EEL_0000320201-mRNA-1"/>
    <property type="gene ID" value="EEL_0000320201"/>
</dbReference>
<name>A0A0R3RNZ1_9BILA</name>